<dbReference type="CDD" id="cd11524">
    <property type="entry name" value="SYLF"/>
    <property type="match status" value="1"/>
</dbReference>
<dbReference type="Pfam" id="PF04366">
    <property type="entry name" value="Ysc84"/>
    <property type="match status" value="1"/>
</dbReference>
<name>A0A0S4XMS7_9BACT</name>
<feature type="domain" description="Ysc84 actin-binding" evidence="2">
    <location>
        <begin position="90"/>
        <end position="173"/>
    </location>
</feature>
<gene>
    <name evidence="3" type="ORF">BN3087_390061</name>
</gene>
<dbReference type="AlphaFoldDB" id="A0A0S4XMS7"/>
<feature type="chain" id="PRO_5006630049" description="Ysc84 actin-binding domain-containing protein" evidence="1">
    <location>
        <begin position="21"/>
        <end position="177"/>
    </location>
</feature>
<reference evidence="3" key="1">
    <citation type="submission" date="2015-11" db="EMBL/GenBank/DDBJ databases">
        <authorList>
            <person name="Zhang Y."/>
            <person name="Guo Z."/>
        </authorList>
    </citation>
    <scope>NUCLEOTIDE SEQUENCE</scope>
    <source>
        <strain evidence="3">BN30871</strain>
    </source>
</reference>
<sequence>MKKILSILILFFACSTSIFAEDAAIINSQADIAVQKFYKNVKGGEEFLGKVKGYVVFPVVYKAGFIIGGEYGEGVLRYDGENKGYYSLTSGSIGYQIGAQKRAILIAFISQRALDKFLESNGLTVGVDGGINVGLWGASKDLSTVSFESDAVAFVFDEAGLMGGIAIDGSKIAPIAR</sequence>
<keyword evidence="1" id="KW-0732">Signal</keyword>
<dbReference type="EMBL" id="FAXN01000039">
    <property type="protein sequence ID" value="CUV65610.1"/>
    <property type="molecule type" value="Genomic_DNA"/>
</dbReference>
<evidence type="ECO:0000256" key="1">
    <source>
        <dbReference type="SAM" id="SignalP"/>
    </source>
</evidence>
<evidence type="ECO:0000313" key="3">
    <source>
        <dbReference type="EMBL" id="CUV65610.1"/>
    </source>
</evidence>
<organism evidence="3">
    <name type="scientific">Sulfurovum sp. enrichment culture clone C5</name>
    <dbReference type="NCBI Taxonomy" id="497650"/>
    <lineage>
        <taxon>Bacteria</taxon>
        <taxon>Pseudomonadati</taxon>
        <taxon>Campylobacterota</taxon>
        <taxon>Epsilonproteobacteria</taxon>
        <taxon>Campylobacterales</taxon>
        <taxon>Sulfurovaceae</taxon>
        <taxon>Sulfurovum</taxon>
        <taxon>environmental samples</taxon>
    </lineage>
</organism>
<proteinExistence type="predicted"/>
<accession>A0A0S4XMS7</accession>
<evidence type="ECO:0000259" key="2">
    <source>
        <dbReference type="Pfam" id="PF04366"/>
    </source>
</evidence>
<protein>
    <recommendedName>
        <fullName evidence="2">Ysc84 actin-binding domain-containing protein</fullName>
    </recommendedName>
</protein>
<feature type="signal peptide" evidence="1">
    <location>
        <begin position="1"/>
        <end position="20"/>
    </location>
</feature>
<dbReference type="InterPro" id="IPR007461">
    <property type="entry name" value="Ysc84_actin-binding"/>
</dbReference>